<keyword evidence="2" id="KW-1185">Reference proteome</keyword>
<name>A0A835MCU8_9ROSI</name>
<sequence length="190" mass="20523">MTAESNFLFPFVAIHYTSGPCHGTYASIEGSAPKDLGDVEVDIFLVQKLMRRDKLKMKTLMQFADTSSDTERCSGLNEAEVDSQFFGDSDLAPPYYAFDSIFQTRYKLLLSRVAYENKKSNPEGTSEIDDFSSTACDAQASSAPSLATSAGNEDTMSGAIYPATQNIPGYNTGNLGKPESAMSCFGGAIH</sequence>
<evidence type="ECO:0000313" key="2">
    <source>
        <dbReference type="Proteomes" id="UP000657918"/>
    </source>
</evidence>
<dbReference type="AlphaFoldDB" id="A0A835MCU8"/>
<dbReference type="OrthoDB" id="21648at2759"/>
<proteinExistence type="predicted"/>
<protein>
    <submittedName>
        <fullName evidence="1">Uncharacterized protein</fullName>
    </submittedName>
</protein>
<dbReference type="Proteomes" id="UP000657918">
    <property type="component" value="Unassembled WGS sequence"/>
</dbReference>
<comment type="caution">
    <text evidence="1">The sequence shown here is derived from an EMBL/GenBank/DDBJ whole genome shotgun (WGS) entry which is preliminary data.</text>
</comment>
<accession>A0A835MCU8</accession>
<evidence type="ECO:0000313" key="1">
    <source>
        <dbReference type="EMBL" id="KAF9661732.1"/>
    </source>
</evidence>
<organism evidence="1 2">
    <name type="scientific">Salix dunnii</name>
    <dbReference type="NCBI Taxonomy" id="1413687"/>
    <lineage>
        <taxon>Eukaryota</taxon>
        <taxon>Viridiplantae</taxon>
        <taxon>Streptophyta</taxon>
        <taxon>Embryophyta</taxon>
        <taxon>Tracheophyta</taxon>
        <taxon>Spermatophyta</taxon>
        <taxon>Magnoliopsida</taxon>
        <taxon>eudicotyledons</taxon>
        <taxon>Gunneridae</taxon>
        <taxon>Pentapetalae</taxon>
        <taxon>rosids</taxon>
        <taxon>fabids</taxon>
        <taxon>Malpighiales</taxon>
        <taxon>Salicaceae</taxon>
        <taxon>Saliceae</taxon>
        <taxon>Salix</taxon>
    </lineage>
</organism>
<gene>
    <name evidence="1" type="ORF">SADUNF_Sadunf19G0099200</name>
</gene>
<dbReference type="EMBL" id="JADGMS010000019">
    <property type="protein sequence ID" value="KAF9661732.1"/>
    <property type="molecule type" value="Genomic_DNA"/>
</dbReference>
<reference evidence="1 2" key="1">
    <citation type="submission" date="2020-10" db="EMBL/GenBank/DDBJ databases">
        <title>Plant Genome Project.</title>
        <authorList>
            <person name="Zhang R.-G."/>
        </authorList>
    </citation>
    <scope>NUCLEOTIDE SEQUENCE [LARGE SCALE GENOMIC DNA]</scope>
    <source>
        <strain evidence="1">FAFU-HL-1</strain>
        <tissue evidence="1">Leaf</tissue>
    </source>
</reference>